<dbReference type="Proteomes" id="UP001501231">
    <property type="component" value="Unassembled WGS sequence"/>
</dbReference>
<accession>A0ABP5VZ80</accession>
<comment type="caution">
    <text evidence="1">The sequence shown here is derived from an EMBL/GenBank/DDBJ whole genome shotgun (WGS) entry which is preliminary data.</text>
</comment>
<organism evidence="1 2">
    <name type="scientific">Actinomadura vinacea</name>
    <dbReference type="NCBI Taxonomy" id="115336"/>
    <lineage>
        <taxon>Bacteria</taxon>
        <taxon>Bacillati</taxon>
        <taxon>Actinomycetota</taxon>
        <taxon>Actinomycetes</taxon>
        <taxon>Streptosporangiales</taxon>
        <taxon>Thermomonosporaceae</taxon>
        <taxon>Actinomadura</taxon>
    </lineage>
</organism>
<gene>
    <name evidence="1" type="ORF">GCM10010191_27660</name>
</gene>
<sequence>MIGNVDAARPVEVPAVMPVPRPLRDRCREFLGIEGEIRYIFPAMTYGGGSGFIFVVTDERIAVISTGSLSRSRPRSVWGSYPRGTRIGPVESGDGASFEFAGAFFEVDDEYVPVVNAADAEIFARDSLPRDPLPDL</sequence>
<dbReference type="EMBL" id="BAAARW010000011">
    <property type="protein sequence ID" value="GAA2415773.1"/>
    <property type="molecule type" value="Genomic_DNA"/>
</dbReference>
<evidence type="ECO:0000313" key="2">
    <source>
        <dbReference type="Proteomes" id="UP001501231"/>
    </source>
</evidence>
<keyword evidence="2" id="KW-1185">Reference proteome</keyword>
<reference evidence="2" key="1">
    <citation type="journal article" date="2019" name="Int. J. Syst. Evol. Microbiol.">
        <title>The Global Catalogue of Microorganisms (GCM) 10K type strain sequencing project: providing services to taxonomists for standard genome sequencing and annotation.</title>
        <authorList>
            <consortium name="The Broad Institute Genomics Platform"/>
            <consortium name="The Broad Institute Genome Sequencing Center for Infectious Disease"/>
            <person name="Wu L."/>
            <person name="Ma J."/>
        </authorList>
    </citation>
    <scope>NUCLEOTIDE SEQUENCE [LARGE SCALE GENOMIC DNA]</scope>
    <source>
        <strain evidence="2">JCM 3325</strain>
    </source>
</reference>
<dbReference type="RefSeq" id="WP_344589304.1">
    <property type="nucleotide sequence ID" value="NZ_BAAARW010000011.1"/>
</dbReference>
<evidence type="ECO:0000313" key="1">
    <source>
        <dbReference type="EMBL" id="GAA2415773.1"/>
    </source>
</evidence>
<protein>
    <recommendedName>
        <fullName evidence="3">YokE-like PH domain-containing protein</fullName>
    </recommendedName>
</protein>
<evidence type="ECO:0008006" key="3">
    <source>
        <dbReference type="Google" id="ProtNLM"/>
    </source>
</evidence>
<name>A0ABP5VZ80_9ACTN</name>
<proteinExistence type="predicted"/>